<dbReference type="PANTHER" id="PTHR12534">
    <property type="entry name" value="30S RIBOSOMAL PROTEIN S2 PROKARYOTIC AND ORGANELLAR"/>
    <property type="match status" value="1"/>
</dbReference>
<protein>
    <recommendedName>
        <fullName evidence="6">Ribosomal protein S2</fullName>
    </recommendedName>
</protein>
<evidence type="ECO:0000313" key="5">
    <source>
        <dbReference type="Proteomes" id="UP000095023"/>
    </source>
</evidence>
<reference evidence="5" key="1">
    <citation type="submission" date="2016-02" db="EMBL/GenBank/DDBJ databases">
        <title>Comparative genomics of biotechnologically important yeasts.</title>
        <authorList>
            <consortium name="DOE Joint Genome Institute"/>
            <person name="Riley R."/>
            <person name="Haridas S."/>
            <person name="Wolfe K.H."/>
            <person name="Lopes M.R."/>
            <person name="Hittinger C.T."/>
            <person name="Goker M."/>
            <person name="Salamov A."/>
            <person name="Wisecaver J."/>
            <person name="Long T.M."/>
            <person name="Aerts A.L."/>
            <person name="Barry K."/>
            <person name="Choi C."/>
            <person name="Clum A."/>
            <person name="Coughlan A.Y."/>
            <person name="Deshpande S."/>
            <person name="Douglass A.P."/>
            <person name="Hanson S.J."/>
            <person name="Klenk H.-P."/>
            <person name="Labutti K."/>
            <person name="Lapidus A."/>
            <person name="Lindquist E."/>
            <person name="Lipzen A."/>
            <person name="Meier-Kolthoff J.P."/>
            <person name="Ohm R.A."/>
            <person name="Otillar R.P."/>
            <person name="Pangilinan J."/>
            <person name="Peng Y."/>
            <person name="Rokas A."/>
            <person name="Rosa C.A."/>
            <person name="Scheuner C."/>
            <person name="Sibirny A.A."/>
            <person name="Slot J.C."/>
            <person name="Stielow J.B."/>
            <person name="Sun H."/>
            <person name="Kurtzman C.P."/>
            <person name="Blackwell M."/>
            <person name="Jeffries T.W."/>
            <person name="Grigoriev I.V."/>
        </authorList>
    </citation>
    <scope>NUCLEOTIDE SEQUENCE [LARGE SCALE GENOMIC DNA]</scope>
    <source>
        <strain evidence="5">NRRL Y-17796</strain>
    </source>
</reference>
<keyword evidence="5" id="KW-1185">Reference proteome</keyword>
<dbReference type="SUPFAM" id="SSF52313">
    <property type="entry name" value="Ribosomal protein S2"/>
    <property type="match status" value="1"/>
</dbReference>
<dbReference type="PANTHER" id="PTHR12534:SF0">
    <property type="entry name" value="SMALL RIBOSOMAL SUBUNIT PROTEIN US2M"/>
    <property type="match status" value="1"/>
</dbReference>
<evidence type="ECO:0000256" key="1">
    <source>
        <dbReference type="ARBA" id="ARBA00006242"/>
    </source>
</evidence>
<evidence type="ECO:0008006" key="6">
    <source>
        <dbReference type="Google" id="ProtNLM"/>
    </source>
</evidence>
<accession>A0A1E4TMD1</accession>
<gene>
    <name evidence="4" type="ORF">CANCADRAFT_15548</name>
</gene>
<dbReference type="PRINTS" id="PR00395">
    <property type="entry name" value="RIBOSOMALS2"/>
</dbReference>
<sequence length="252" mass="27377">SSRDEPFTEYELNARTNRFLELFGGMGSSIPERFSYKSQNTDPISPGQITISHLLAAGAHLGNNTEIFKKSMQPFIRGERAGLYIIDLEKTLTHLRRAAGVVRDVAQAGGLIVFVNSDELTRPHVAKAASLSRSPVISDRWIPGTLTNPRVFEGMQNVVKLSMSDNVLSTLSSTEHPAKPDVVIFFNTINNKTALRECASMNVPTIGIVDTDCEPGLVSYPIPANDDSVRAIQLIAGALGKAAQEGVEQRLS</sequence>
<dbReference type="CDD" id="cd01425">
    <property type="entry name" value="RPS2"/>
    <property type="match status" value="1"/>
</dbReference>
<proteinExistence type="inferred from homology"/>
<dbReference type="GO" id="GO:0005763">
    <property type="term" value="C:mitochondrial small ribosomal subunit"/>
    <property type="evidence" value="ECO:0007669"/>
    <property type="project" value="TreeGrafter"/>
</dbReference>
<dbReference type="Pfam" id="PF00318">
    <property type="entry name" value="Ribosomal_S2"/>
    <property type="match status" value="1"/>
</dbReference>
<dbReference type="Proteomes" id="UP000095023">
    <property type="component" value="Unassembled WGS sequence"/>
</dbReference>
<dbReference type="InterPro" id="IPR005706">
    <property type="entry name" value="Ribosomal_uS2_bac/mit/plastid"/>
</dbReference>
<dbReference type="HAMAP" id="MF_00291_B">
    <property type="entry name" value="Ribosomal_uS2_B"/>
    <property type="match status" value="1"/>
</dbReference>
<name>A0A1E4TMD1_9ASCO</name>
<dbReference type="EMBL" id="KV453841">
    <property type="protein sequence ID" value="ODV92902.1"/>
    <property type="molecule type" value="Genomic_DNA"/>
</dbReference>
<keyword evidence="3" id="KW-0687">Ribonucleoprotein</keyword>
<dbReference type="OrthoDB" id="2320368at2759"/>
<dbReference type="GO" id="GO:0003735">
    <property type="term" value="F:structural constituent of ribosome"/>
    <property type="evidence" value="ECO:0007669"/>
    <property type="project" value="InterPro"/>
</dbReference>
<dbReference type="PROSITE" id="PS00962">
    <property type="entry name" value="RIBOSOMAL_S2_1"/>
    <property type="match status" value="1"/>
</dbReference>
<dbReference type="InterPro" id="IPR023591">
    <property type="entry name" value="Ribosomal_uS2_flav_dom_sf"/>
</dbReference>
<organism evidence="4 5">
    <name type="scientific">Tortispora caseinolytica NRRL Y-17796</name>
    <dbReference type="NCBI Taxonomy" id="767744"/>
    <lineage>
        <taxon>Eukaryota</taxon>
        <taxon>Fungi</taxon>
        <taxon>Dikarya</taxon>
        <taxon>Ascomycota</taxon>
        <taxon>Saccharomycotina</taxon>
        <taxon>Trigonopsidomycetes</taxon>
        <taxon>Trigonopsidales</taxon>
        <taxon>Trigonopsidaceae</taxon>
        <taxon>Tortispora</taxon>
    </lineage>
</organism>
<feature type="non-terminal residue" evidence="4">
    <location>
        <position position="252"/>
    </location>
</feature>
<feature type="non-terminal residue" evidence="4">
    <location>
        <position position="1"/>
    </location>
</feature>
<dbReference type="InterPro" id="IPR018130">
    <property type="entry name" value="Ribosomal_uS2_CS"/>
</dbReference>
<evidence type="ECO:0000313" key="4">
    <source>
        <dbReference type="EMBL" id="ODV92902.1"/>
    </source>
</evidence>
<evidence type="ECO:0000256" key="3">
    <source>
        <dbReference type="ARBA" id="ARBA00023274"/>
    </source>
</evidence>
<dbReference type="Gene3D" id="3.40.50.10490">
    <property type="entry name" value="Glucose-6-phosphate isomerase like protein, domain 1"/>
    <property type="match status" value="1"/>
</dbReference>
<comment type="similarity">
    <text evidence="1">Belongs to the universal ribosomal protein uS2 family.</text>
</comment>
<evidence type="ECO:0000256" key="2">
    <source>
        <dbReference type="ARBA" id="ARBA00022980"/>
    </source>
</evidence>
<keyword evidence="2" id="KW-0689">Ribosomal protein</keyword>
<dbReference type="GO" id="GO:0006412">
    <property type="term" value="P:translation"/>
    <property type="evidence" value="ECO:0007669"/>
    <property type="project" value="InterPro"/>
</dbReference>
<dbReference type="AlphaFoldDB" id="A0A1E4TMD1"/>
<dbReference type="InterPro" id="IPR001865">
    <property type="entry name" value="Ribosomal_uS2"/>
</dbReference>